<dbReference type="InterPro" id="IPR005624">
    <property type="entry name" value="PduO/GlcC-like"/>
</dbReference>
<sequence>MSLSRIVLVLVGSLIASPLVVAQEKKAPLVTRERVQLNLAGAETALEGAKKKAAAMGLKSNIAVVDDGGHLLAFARMDGARPASGSTALTKAVSAATFRQETGTLPAKGEPDALLSLSIQNAATASGGKITTLKGGVPIIVDGQVIGAIGIGGGSGEQDAEVARAGVEALLEALKGKK</sequence>
<evidence type="ECO:0000313" key="3">
    <source>
        <dbReference type="Proteomes" id="UP000676565"/>
    </source>
</evidence>
<dbReference type="InterPro" id="IPR038084">
    <property type="entry name" value="PduO/GlcC-like_sf"/>
</dbReference>
<dbReference type="Proteomes" id="UP000676565">
    <property type="component" value="Unassembled WGS sequence"/>
</dbReference>
<dbReference type="Pfam" id="PF03928">
    <property type="entry name" value="HbpS-like"/>
    <property type="match status" value="1"/>
</dbReference>
<gene>
    <name evidence="2" type="ORF">J8F10_02190</name>
</gene>
<feature type="chain" id="PRO_5047290760" evidence="1">
    <location>
        <begin position="23"/>
        <end position="178"/>
    </location>
</feature>
<dbReference type="PANTHER" id="PTHR34309:SF1">
    <property type="entry name" value="PROTEIN GLCG"/>
    <property type="match status" value="1"/>
</dbReference>
<keyword evidence="3" id="KW-1185">Reference proteome</keyword>
<dbReference type="EMBL" id="JAGKQQ010000001">
    <property type="protein sequence ID" value="MBP3954106.1"/>
    <property type="molecule type" value="Genomic_DNA"/>
</dbReference>
<dbReference type="Gene3D" id="3.30.450.150">
    <property type="entry name" value="Haem-degrading domain"/>
    <property type="match status" value="1"/>
</dbReference>
<organism evidence="2 3">
    <name type="scientific">Gemmata palustris</name>
    <dbReference type="NCBI Taxonomy" id="2822762"/>
    <lineage>
        <taxon>Bacteria</taxon>
        <taxon>Pseudomonadati</taxon>
        <taxon>Planctomycetota</taxon>
        <taxon>Planctomycetia</taxon>
        <taxon>Gemmatales</taxon>
        <taxon>Gemmataceae</taxon>
        <taxon>Gemmata</taxon>
    </lineage>
</organism>
<evidence type="ECO:0000256" key="1">
    <source>
        <dbReference type="SAM" id="SignalP"/>
    </source>
</evidence>
<accession>A0ABS5BK71</accession>
<dbReference type="RefSeq" id="WP_210652252.1">
    <property type="nucleotide sequence ID" value="NZ_JAGKQQ010000001.1"/>
</dbReference>
<name>A0ABS5BK71_9BACT</name>
<evidence type="ECO:0000313" key="2">
    <source>
        <dbReference type="EMBL" id="MBP3954106.1"/>
    </source>
</evidence>
<dbReference type="InterPro" id="IPR052517">
    <property type="entry name" value="GlcG_carb_metab_protein"/>
</dbReference>
<reference evidence="2 3" key="1">
    <citation type="submission" date="2021-04" db="EMBL/GenBank/DDBJ databases">
        <authorList>
            <person name="Ivanova A."/>
        </authorList>
    </citation>
    <scope>NUCLEOTIDE SEQUENCE [LARGE SCALE GENOMIC DNA]</scope>
    <source>
        <strain evidence="2 3">G18</strain>
    </source>
</reference>
<feature type="signal peptide" evidence="1">
    <location>
        <begin position="1"/>
        <end position="22"/>
    </location>
</feature>
<dbReference type="SUPFAM" id="SSF143744">
    <property type="entry name" value="GlcG-like"/>
    <property type="match status" value="1"/>
</dbReference>
<comment type="caution">
    <text evidence="2">The sequence shown here is derived from an EMBL/GenBank/DDBJ whole genome shotgun (WGS) entry which is preliminary data.</text>
</comment>
<keyword evidence="1" id="KW-0732">Signal</keyword>
<proteinExistence type="predicted"/>
<dbReference type="PANTHER" id="PTHR34309">
    <property type="entry name" value="SLR1406 PROTEIN"/>
    <property type="match status" value="1"/>
</dbReference>
<protein>
    <submittedName>
        <fullName evidence="2">Heme-binding protein</fullName>
    </submittedName>
</protein>